<reference evidence="2 3" key="1">
    <citation type="submission" date="2019-08" db="EMBL/GenBank/DDBJ databases">
        <title>Genomes of Subsaximicrobium wynnwilliamsii strains.</title>
        <authorList>
            <person name="Bowman J.P."/>
        </authorList>
    </citation>
    <scope>NUCLEOTIDE SEQUENCE [LARGE SCALE GENOMIC DNA]</scope>
    <source>
        <strain evidence="2 3">2-80-2</strain>
    </source>
</reference>
<evidence type="ECO:0000259" key="1">
    <source>
        <dbReference type="Pfam" id="PF04717"/>
    </source>
</evidence>
<evidence type="ECO:0000313" key="3">
    <source>
        <dbReference type="Proteomes" id="UP000321578"/>
    </source>
</evidence>
<organism evidence="2 3">
    <name type="scientific">Subsaximicrobium wynnwilliamsii</name>
    <dbReference type="NCBI Taxonomy" id="291179"/>
    <lineage>
        <taxon>Bacteria</taxon>
        <taxon>Pseudomonadati</taxon>
        <taxon>Bacteroidota</taxon>
        <taxon>Flavobacteriia</taxon>
        <taxon>Flavobacteriales</taxon>
        <taxon>Flavobacteriaceae</taxon>
        <taxon>Subsaximicrobium</taxon>
    </lineage>
</organism>
<gene>
    <name evidence="2" type="ORF">ESY86_00515</name>
</gene>
<dbReference type="SUPFAM" id="SSF69255">
    <property type="entry name" value="gp5 N-terminal domain-like"/>
    <property type="match status" value="1"/>
</dbReference>
<accession>A0A5C6ZME1</accession>
<protein>
    <recommendedName>
        <fullName evidence="1">Gp5/Type VI secretion system Vgr protein OB-fold domain-containing protein</fullName>
    </recommendedName>
</protein>
<sequence length="547" mass="60989">MPIIPLYETIDLELFINGQNDNLHTSIESLTVEYEVNRIPYAKINLVAGNHFQNNAKAKALAFAISDEIEIKIREDGEMKTLFKGLIEEIKKKMSASGFRVQLECKDIVSRLLTVQEIIPNETFQDRFDRLLSHHSISNTLEIASLGDEQISLVDNLSPWDFIISYLDTLGYLTTIKKGVFSAILSTDLGEVTTELQFGVNIFDLEYRRSSTVASVMIEYWDISDQENKREEVDTEVEGSEGIEVNDLGQTYLTPETINKIARGRAAKNRLSTFSGRVKTFGNLQANYGEYMSFIESGNDFEEQSLLITSEHHSIDENGWKTEYAFGLENSQSYVEFNAFVQSKNESRLGQMNSISGLQIGKVTNLEDDPVSQYRVQVQITSINDSGEGYWARLSSIQAGQNRGGWFVPDIGDEVVLGFFSDNPDSPVILGKLYSDNNIAPFDLNNDNFIQGIVTKEGSHLIFDDEKKSIEAKTAGGNIIVISDDESGIILEDQNGNKIQMDSSGITIESAKDLNLKANMSVTIEGVQNSFKASGIMEIQGSLIQLN</sequence>
<dbReference type="InterPro" id="IPR037026">
    <property type="entry name" value="Vgr_OB-fold_dom_sf"/>
</dbReference>
<evidence type="ECO:0000313" key="2">
    <source>
        <dbReference type="EMBL" id="TXD91112.1"/>
    </source>
</evidence>
<dbReference type="OrthoDB" id="1907165at2"/>
<dbReference type="AlphaFoldDB" id="A0A5C6ZME1"/>
<dbReference type="InterPro" id="IPR006531">
    <property type="entry name" value="Gp5/Vgr_OB"/>
</dbReference>
<dbReference type="Pfam" id="PF04717">
    <property type="entry name" value="Phage_base_V"/>
    <property type="match status" value="1"/>
</dbReference>
<dbReference type="SUPFAM" id="SSF69349">
    <property type="entry name" value="Phage fibre proteins"/>
    <property type="match status" value="1"/>
</dbReference>
<comment type="caution">
    <text evidence="2">The sequence shown here is derived from an EMBL/GenBank/DDBJ whole genome shotgun (WGS) entry which is preliminary data.</text>
</comment>
<proteinExistence type="predicted"/>
<name>A0A5C6ZME1_9FLAO</name>
<dbReference type="RefSeq" id="WP_147084574.1">
    <property type="nucleotide sequence ID" value="NZ_VORM01000003.1"/>
</dbReference>
<keyword evidence="3" id="KW-1185">Reference proteome</keyword>
<dbReference type="EMBL" id="VORO01000001">
    <property type="protein sequence ID" value="TXD91112.1"/>
    <property type="molecule type" value="Genomic_DNA"/>
</dbReference>
<dbReference type="Gene3D" id="2.40.50.230">
    <property type="entry name" value="Gp5 N-terminal domain"/>
    <property type="match status" value="1"/>
</dbReference>
<feature type="domain" description="Gp5/Type VI secretion system Vgr protein OB-fold" evidence="1">
    <location>
        <begin position="360"/>
        <end position="434"/>
    </location>
</feature>
<dbReference type="Proteomes" id="UP000321578">
    <property type="component" value="Unassembled WGS sequence"/>
</dbReference>